<dbReference type="SUPFAM" id="SSF50494">
    <property type="entry name" value="Trypsin-like serine proteases"/>
    <property type="match status" value="1"/>
</dbReference>
<keyword evidence="3" id="KW-1185">Reference proteome</keyword>
<comment type="caution">
    <text evidence="2">The sequence shown here is derived from an EMBL/GenBank/DDBJ whole genome shotgun (WGS) entry which is preliminary data.</text>
</comment>
<evidence type="ECO:0000313" key="2">
    <source>
        <dbReference type="EMBL" id="GIO28272.1"/>
    </source>
</evidence>
<dbReference type="Pfam" id="PF13365">
    <property type="entry name" value="Trypsin_2"/>
    <property type="match status" value="1"/>
</dbReference>
<keyword evidence="1" id="KW-0720">Serine protease</keyword>
<sequence length="169" mass="18954">MIDFGAKPDTRIKINRSKYSTKSYYAKLLSYDTIKDIAILDVNGIDIKGHGFDFNKSIEKDQKIQLIGYPDYRENMDSSIKDGIVLGERYTDKSRIGTIEKRFEISATIYGGNSGGPVVNEMNEVIAIAVRGITKHGVVSSEVIPIIDVIELAVKEKIYSMEKVEEIEI</sequence>
<dbReference type="EMBL" id="BORP01000006">
    <property type="protein sequence ID" value="GIO28272.1"/>
    <property type="molecule type" value="Genomic_DNA"/>
</dbReference>
<dbReference type="InterPro" id="IPR009003">
    <property type="entry name" value="Peptidase_S1_PA"/>
</dbReference>
<evidence type="ECO:0008006" key="4">
    <source>
        <dbReference type="Google" id="ProtNLM"/>
    </source>
</evidence>
<evidence type="ECO:0000256" key="1">
    <source>
        <dbReference type="ARBA" id="ARBA00022825"/>
    </source>
</evidence>
<reference evidence="2" key="1">
    <citation type="submission" date="2021-03" db="EMBL/GenBank/DDBJ databases">
        <title>Antimicrobial resistance genes in bacteria isolated from Japanese honey, and their potential for conferring macrolide and lincosamide resistance in the American foulbrood pathogen Paenibacillus larvae.</title>
        <authorList>
            <person name="Okamoto M."/>
            <person name="Kumagai M."/>
            <person name="Kanamori H."/>
            <person name="Takamatsu D."/>
        </authorList>
    </citation>
    <scope>NUCLEOTIDE SEQUENCE</scope>
    <source>
        <strain evidence="2">J43TS3</strain>
    </source>
</reference>
<name>A0A920C969_9BACI</name>
<evidence type="ECO:0000313" key="3">
    <source>
        <dbReference type="Proteomes" id="UP000676917"/>
    </source>
</evidence>
<protein>
    <recommendedName>
        <fullName evidence="4">Serine protease</fullName>
    </recommendedName>
</protein>
<keyword evidence="1" id="KW-0378">Hydrolase</keyword>
<dbReference type="Proteomes" id="UP000676917">
    <property type="component" value="Unassembled WGS sequence"/>
</dbReference>
<organism evidence="2 3">
    <name type="scientific">Ornithinibacillus bavariensis</name>
    <dbReference type="NCBI Taxonomy" id="545502"/>
    <lineage>
        <taxon>Bacteria</taxon>
        <taxon>Bacillati</taxon>
        <taxon>Bacillota</taxon>
        <taxon>Bacilli</taxon>
        <taxon>Bacillales</taxon>
        <taxon>Bacillaceae</taxon>
        <taxon>Ornithinibacillus</taxon>
    </lineage>
</organism>
<keyword evidence="1" id="KW-0645">Protease</keyword>
<dbReference type="GO" id="GO:0008236">
    <property type="term" value="F:serine-type peptidase activity"/>
    <property type="evidence" value="ECO:0007669"/>
    <property type="project" value="UniProtKB-KW"/>
</dbReference>
<accession>A0A920C969</accession>
<proteinExistence type="predicted"/>
<dbReference type="Gene3D" id="2.40.10.120">
    <property type="match status" value="1"/>
</dbReference>
<dbReference type="AlphaFoldDB" id="A0A920C969"/>
<gene>
    <name evidence="2" type="ORF">J43TS3_28830</name>
</gene>